<name>A0AAV7D8U1_ENGPU</name>
<dbReference type="Proteomes" id="UP000824782">
    <property type="component" value="Unassembled WGS sequence"/>
</dbReference>
<evidence type="ECO:0000256" key="1">
    <source>
        <dbReference type="SAM" id="MobiDB-lite"/>
    </source>
</evidence>
<dbReference type="EMBL" id="WNYA01000001">
    <property type="protein sequence ID" value="KAG8593874.1"/>
    <property type="molecule type" value="Genomic_DNA"/>
</dbReference>
<dbReference type="AlphaFoldDB" id="A0AAV7D8U1"/>
<feature type="compositionally biased region" description="Low complexity" evidence="1">
    <location>
        <begin position="13"/>
        <end position="26"/>
    </location>
</feature>
<proteinExistence type="predicted"/>
<protein>
    <submittedName>
        <fullName evidence="2">Uncharacterized protein</fullName>
    </submittedName>
</protein>
<organism evidence="2 3">
    <name type="scientific">Engystomops pustulosus</name>
    <name type="common">Tungara frog</name>
    <name type="synonym">Physalaemus pustulosus</name>
    <dbReference type="NCBI Taxonomy" id="76066"/>
    <lineage>
        <taxon>Eukaryota</taxon>
        <taxon>Metazoa</taxon>
        <taxon>Chordata</taxon>
        <taxon>Craniata</taxon>
        <taxon>Vertebrata</taxon>
        <taxon>Euteleostomi</taxon>
        <taxon>Amphibia</taxon>
        <taxon>Batrachia</taxon>
        <taxon>Anura</taxon>
        <taxon>Neobatrachia</taxon>
        <taxon>Hyloidea</taxon>
        <taxon>Leptodactylidae</taxon>
        <taxon>Leiuperinae</taxon>
        <taxon>Engystomops</taxon>
    </lineage>
</organism>
<gene>
    <name evidence="2" type="ORF">GDO81_000978</name>
</gene>
<accession>A0AAV7D8U1</accession>
<keyword evidence="3" id="KW-1185">Reference proteome</keyword>
<evidence type="ECO:0000313" key="3">
    <source>
        <dbReference type="Proteomes" id="UP000824782"/>
    </source>
</evidence>
<sequence>MAPAHHVPHTLFSSGRPQSRSGGPTLRLPPTPGLGRRSERAGSARKAGGGGAPDLQWRRHTTCYARHAAAAVLDPEREARHLTRSQHPAPGHSGARHLQRQILLHWFSSNNGGARSPLQALRLGWGFKWQAPHRPPIAR</sequence>
<reference evidence="2" key="1">
    <citation type="thesis" date="2020" institute="ProQuest LLC" country="789 East Eisenhower Parkway, Ann Arbor, MI, USA">
        <title>Comparative Genomics and Chromosome Evolution.</title>
        <authorList>
            <person name="Mudd A.B."/>
        </authorList>
    </citation>
    <scope>NUCLEOTIDE SEQUENCE</scope>
    <source>
        <strain evidence="2">237g6f4</strain>
        <tissue evidence="2">Blood</tissue>
    </source>
</reference>
<comment type="caution">
    <text evidence="2">The sequence shown here is derived from an EMBL/GenBank/DDBJ whole genome shotgun (WGS) entry which is preliminary data.</text>
</comment>
<evidence type="ECO:0000313" key="2">
    <source>
        <dbReference type="EMBL" id="KAG8593874.1"/>
    </source>
</evidence>
<feature type="region of interest" description="Disordered" evidence="1">
    <location>
        <begin position="1"/>
        <end position="58"/>
    </location>
</feature>